<proteinExistence type="predicted"/>
<name>A0A8X9A6K3_SALSN</name>
<reference evidence="1" key="1">
    <citation type="submission" date="2018-01" db="EMBL/GenBank/DDBJ databases">
        <authorList>
            <person name="Mao J.F."/>
        </authorList>
    </citation>
    <scope>NUCLEOTIDE SEQUENCE</scope>
    <source>
        <strain evidence="1">Huo1</strain>
        <tissue evidence="1">Leaf</tissue>
    </source>
</reference>
<dbReference type="Proteomes" id="UP000298416">
    <property type="component" value="Unassembled WGS sequence"/>
</dbReference>
<reference evidence="1" key="2">
    <citation type="submission" date="2020-08" db="EMBL/GenBank/DDBJ databases">
        <title>Plant Genome Project.</title>
        <authorList>
            <person name="Zhang R.-G."/>
        </authorList>
    </citation>
    <scope>NUCLEOTIDE SEQUENCE</scope>
    <source>
        <strain evidence="1">Huo1</strain>
        <tissue evidence="1">Leaf</tissue>
    </source>
</reference>
<keyword evidence="2" id="KW-1185">Reference proteome</keyword>
<comment type="caution">
    <text evidence="1">The sequence shown here is derived from an EMBL/GenBank/DDBJ whole genome shotgun (WGS) entry which is preliminary data.</text>
</comment>
<protein>
    <submittedName>
        <fullName evidence="1">Uncharacterized protein</fullName>
    </submittedName>
</protein>
<dbReference type="EMBL" id="PNBA02000003">
    <property type="protein sequence ID" value="KAG6430782.1"/>
    <property type="molecule type" value="Genomic_DNA"/>
</dbReference>
<accession>A0A8X9A6K3</accession>
<sequence length="63" mass="7226">MSHQEYIEKRRNEANASQPYQELTADVLENSSSALKLVEYESKFVLSNSTFESLISTYDAKYA</sequence>
<dbReference type="AlphaFoldDB" id="A0A8X9A6K3"/>
<organism evidence="1">
    <name type="scientific">Salvia splendens</name>
    <name type="common">Scarlet sage</name>
    <dbReference type="NCBI Taxonomy" id="180675"/>
    <lineage>
        <taxon>Eukaryota</taxon>
        <taxon>Viridiplantae</taxon>
        <taxon>Streptophyta</taxon>
        <taxon>Embryophyta</taxon>
        <taxon>Tracheophyta</taxon>
        <taxon>Spermatophyta</taxon>
        <taxon>Magnoliopsida</taxon>
        <taxon>eudicotyledons</taxon>
        <taxon>Gunneridae</taxon>
        <taxon>Pentapetalae</taxon>
        <taxon>asterids</taxon>
        <taxon>lamiids</taxon>
        <taxon>Lamiales</taxon>
        <taxon>Lamiaceae</taxon>
        <taxon>Nepetoideae</taxon>
        <taxon>Mentheae</taxon>
        <taxon>Salviinae</taxon>
        <taxon>Salvia</taxon>
        <taxon>Salvia subgen. Calosphace</taxon>
        <taxon>core Calosphace</taxon>
    </lineage>
</organism>
<evidence type="ECO:0000313" key="1">
    <source>
        <dbReference type="EMBL" id="KAG6430782.1"/>
    </source>
</evidence>
<gene>
    <name evidence="1" type="ORF">SASPL_108855</name>
</gene>
<evidence type="ECO:0000313" key="2">
    <source>
        <dbReference type="Proteomes" id="UP000298416"/>
    </source>
</evidence>